<dbReference type="PANTHER" id="PTHR10937">
    <property type="entry name" value="GLUCOSAMINE--FRUCTOSE-6-PHOSPHATE AMINOTRANSFERASE, ISOMERIZING"/>
    <property type="match status" value="1"/>
</dbReference>
<keyword evidence="12" id="KW-1185">Reference proteome</keyword>
<dbReference type="CDD" id="cd05009">
    <property type="entry name" value="SIS_GlmS_GlmD_2"/>
    <property type="match status" value="1"/>
</dbReference>
<feature type="domain" description="Glutamine amidotransferase type-2" evidence="9">
    <location>
        <begin position="84"/>
        <end position="312"/>
    </location>
</feature>
<accession>A0ABD3NDQ8</accession>
<dbReference type="InterPro" id="IPR001347">
    <property type="entry name" value="SIS_dom"/>
</dbReference>
<name>A0ABD3NDQ8_9STRA</name>
<dbReference type="PROSITE" id="PS51464">
    <property type="entry name" value="SIS"/>
    <property type="match status" value="2"/>
</dbReference>
<dbReference type="InterPro" id="IPR035466">
    <property type="entry name" value="GlmS/AgaS_SIS"/>
</dbReference>
<dbReference type="Gene3D" id="3.40.50.10490">
    <property type="entry name" value="Glucose-6-phosphate isomerase like protein, domain 1"/>
    <property type="match status" value="2"/>
</dbReference>
<dbReference type="GO" id="GO:0004360">
    <property type="term" value="F:glutamine-fructose-6-phosphate transaminase (isomerizing) activity"/>
    <property type="evidence" value="ECO:0007669"/>
    <property type="project" value="UniProtKB-EC"/>
</dbReference>
<evidence type="ECO:0000256" key="1">
    <source>
        <dbReference type="ARBA" id="ARBA00001031"/>
    </source>
</evidence>
<dbReference type="Pfam" id="PF01380">
    <property type="entry name" value="SIS"/>
    <property type="match status" value="2"/>
</dbReference>
<reference evidence="11 12" key="1">
    <citation type="submission" date="2024-10" db="EMBL/GenBank/DDBJ databases">
        <title>Updated reference genomes for cyclostephanoid diatoms.</title>
        <authorList>
            <person name="Roberts W.R."/>
            <person name="Alverson A.J."/>
        </authorList>
    </citation>
    <scope>NUCLEOTIDE SEQUENCE [LARGE SCALE GENOMIC DNA]</scope>
    <source>
        <strain evidence="11 12">AJA276-08</strain>
    </source>
</reference>
<feature type="domain" description="SIS" evidence="10">
    <location>
        <begin position="556"/>
        <end position="702"/>
    </location>
</feature>
<dbReference type="EC" id="2.6.1.16" evidence="2"/>
<dbReference type="InterPro" id="IPR029055">
    <property type="entry name" value="Ntn_hydrolases_N"/>
</dbReference>
<keyword evidence="7" id="KW-0315">Glutamine amidotransferase</keyword>
<comment type="catalytic activity">
    <reaction evidence="1">
        <text>D-fructose 6-phosphate + L-glutamine = D-glucosamine 6-phosphate + L-glutamate</text>
        <dbReference type="Rhea" id="RHEA:13237"/>
        <dbReference type="ChEBI" id="CHEBI:29985"/>
        <dbReference type="ChEBI" id="CHEBI:58359"/>
        <dbReference type="ChEBI" id="CHEBI:58725"/>
        <dbReference type="ChEBI" id="CHEBI:61527"/>
        <dbReference type="EC" id="2.6.1.16"/>
    </reaction>
</comment>
<evidence type="ECO:0000256" key="6">
    <source>
        <dbReference type="ARBA" id="ARBA00022737"/>
    </source>
</evidence>
<feature type="compositionally biased region" description="Acidic residues" evidence="8">
    <location>
        <begin position="814"/>
        <end position="828"/>
    </location>
</feature>
<evidence type="ECO:0000259" key="9">
    <source>
        <dbReference type="PROSITE" id="PS51278"/>
    </source>
</evidence>
<dbReference type="FunFam" id="3.60.20.10:FF:000006">
    <property type="entry name" value="Glutamine--fructose-6-phosphate aminotransferase [isomerizing]"/>
    <property type="match status" value="1"/>
</dbReference>
<dbReference type="SUPFAM" id="SSF56235">
    <property type="entry name" value="N-terminal nucleophile aminohydrolases (Ntn hydrolases)"/>
    <property type="match status" value="1"/>
</dbReference>
<protein>
    <recommendedName>
        <fullName evidence="3">Glutamine--fructose-6-phosphate aminotransferase [isomerizing]</fullName>
        <ecNumber evidence="2">2.6.1.16</ecNumber>
    </recommendedName>
</protein>
<dbReference type="CDD" id="cd05008">
    <property type="entry name" value="SIS_GlmS_GlmD_1"/>
    <property type="match status" value="1"/>
</dbReference>
<organism evidence="11 12">
    <name type="scientific">Stephanodiscus triporus</name>
    <dbReference type="NCBI Taxonomy" id="2934178"/>
    <lineage>
        <taxon>Eukaryota</taxon>
        <taxon>Sar</taxon>
        <taxon>Stramenopiles</taxon>
        <taxon>Ochrophyta</taxon>
        <taxon>Bacillariophyta</taxon>
        <taxon>Coscinodiscophyceae</taxon>
        <taxon>Thalassiosirophycidae</taxon>
        <taxon>Stephanodiscales</taxon>
        <taxon>Stephanodiscaceae</taxon>
        <taxon>Stephanodiscus</taxon>
    </lineage>
</organism>
<keyword evidence="5" id="KW-0808">Transferase</keyword>
<evidence type="ECO:0000313" key="11">
    <source>
        <dbReference type="EMBL" id="KAL3774154.1"/>
    </source>
</evidence>
<evidence type="ECO:0000259" key="10">
    <source>
        <dbReference type="PROSITE" id="PS51464"/>
    </source>
</evidence>
<feature type="region of interest" description="Disordered" evidence="8">
    <location>
        <begin position="790"/>
        <end position="828"/>
    </location>
</feature>
<gene>
    <name evidence="11" type="ORF">ACHAW5_009677</name>
</gene>
<dbReference type="SUPFAM" id="SSF53697">
    <property type="entry name" value="SIS domain"/>
    <property type="match status" value="1"/>
</dbReference>
<dbReference type="EMBL" id="JALLAZ020001485">
    <property type="protein sequence ID" value="KAL3774154.1"/>
    <property type="molecule type" value="Genomic_DNA"/>
</dbReference>
<dbReference type="Pfam" id="PF13522">
    <property type="entry name" value="GATase_6"/>
    <property type="match status" value="1"/>
</dbReference>
<evidence type="ECO:0000256" key="5">
    <source>
        <dbReference type="ARBA" id="ARBA00022679"/>
    </source>
</evidence>
<dbReference type="InterPro" id="IPR047084">
    <property type="entry name" value="GFAT_N"/>
</dbReference>
<dbReference type="FunFam" id="3.40.50.10490:FF:000036">
    <property type="entry name" value="Glutamine-fructose-6-phosphate transaminase (Isomerizing), variant"/>
    <property type="match status" value="1"/>
</dbReference>
<evidence type="ECO:0000256" key="7">
    <source>
        <dbReference type="ARBA" id="ARBA00022962"/>
    </source>
</evidence>
<evidence type="ECO:0000256" key="3">
    <source>
        <dbReference type="ARBA" id="ARBA00016090"/>
    </source>
</evidence>
<feature type="compositionally biased region" description="Low complexity" evidence="8">
    <location>
        <begin position="791"/>
        <end position="802"/>
    </location>
</feature>
<keyword evidence="4" id="KW-0032">Aminotransferase</keyword>
<evidence type="ECO:0000313" key="12">
    <source>
        <dbReference type="Proteomes" id="UP001530315"/>
    </source>
</evidence>
<evidence type="ECO:0000256" key="8">
    <source>
        <dbReference type="SAM" id="MobiDB-lite"/>
    </source>
</evidence>
<dbReference type="PANTHER" id="PTHR10937:SF0">
    <property type="entry name" value="GLUTAMINE--FRUCTOSE-6-PHOSPHATE TRANSAMINASE (ISOMERIZING)"/>
    <property type="match status" value="1"/>
</dbReference>
<evidence type="ECO:0000256" key="2">
    <source>
        <dbReference type="ARBA" id="ARBA00012916"/>
    </source>
</evidence>
<evidence type="ECO:0000256" key="4">
    <source>
        <dbReference type="ARBA" id="ARBA00022576"/>
    </source>
</evidence>
<dbReference type="Gene3D" id="3.60.20.10">
    <property type="entry name" value="Glutamine Phosphoribosylpyrophosphate, subunit 1, domain 1"/>
    <property type="match status" value="1"/>
</dbReference>
<dbReference type="NCBIfam" id="NF001484">
    <property type="entry name" value="PRK00331.1"/>
    <property type="match status" value="1"/>
</dbReference>
<dbReference type="InterPro" id="IPR005855">
    <property type="entry name" value="GFAT"/>
</dbReference>
<dbReference type="CDD" id="cd00714">
    <property type="entry name" value="GFAT"/>
    <property type="match status" value="1"/>
</dbReference>
<dbReference type="NCBIfam" id="TIGR01135">
    <property type="entry name" value="glmS"/>
    <property type="match status" value="1"/>
</dbReference>
<comment type="caution">
    <text evidence="11">The sequence shown here is derived from an EMBL/GenBank/DDBJ whole genome shotgun (WGS) entry which is preliminary data.</text>
</comment>
<dbReference type="AlphaFoldDB" id="A0ABD3NDQ8"/>
<dbReference type="InterPro" id="IPR017932">
    <property type="entry name" value="GATase_2_dom"/>
</dbReference>
<proteinExistence type="predicted"/>
<dbReference type="Proteomes" id="UP001530315">
    <property type="component" value="Unassembled WGS sequence"/>
</dbReference>
<dbReference type="PROSITE" id="PS51278">
    <property type="entry name" value="GATASE_TYPE_2"/>
    <property type="match status" value="1"/>
</dbReference>
<sequence length="828" mass="89372">MATSSILLGRRFAAATRVIVQRQAIQVAPIHAASALAASQQSYNHRNHDYATFSYSSKQFGLLAAAGATLAATAMNDRSNAKCCGIVGVVGAKDGSARDFLIEGLTILKNRGYDSAGIATMPDMNPSLVITKYASVGEQADGLNLVDERSQVSKGHNIGIAHTRWATHGGKTDENAHPHTDSSGKIALVHNGTINNCNQLRKELQDRGHVFTGQTDTEVIAKLIGENYEKNGDKNLKKAVEQALARCDGSWGLCIMCTDHPDELIVARNGSPLVIGIGSDRTFIASETSAFNRYTKNFISMNDGEIGVLRADGNTLDLTRMQEAPDQDVQLSPAPYPHWTLKECLEQPEAIARALGFGGRLTADNVQLGGLEKMKDELARVKYLTLSACGTSLNAAKYAEKLMKHLGSFDMVHSLDAAETDKNDFPRDATKSKESAFLVVSQSGETKDVANVVNAAQENNLTVMSVVNSVGSLIARTTKLGVYCNAGRENAVASTKAFTTQVTVLALIALWFRELKDKVNGVTEHSVEAQLLKESLMRLPICMGMALRNRVQCREVAMRLNGKDHCFLLGKGYGEPVAYEGSLKLKEMCYLHAEGYSGGALKHGPFALIESNENGKLGATPIIMLILDDAHAHHMRTAAEEVKARGADVIIITDKKELAEGLDANPIIIPSNGPMTALGAVMPIQLIAYELAMLRGINPDTPRNLAKSSIALLVHGCSWNLLLHIPPLAPSAWRYSLLPDRSSQHPDLGYKVWDLHVDVPGFQRQQLPRPVWLHAVVLGRVILFIADPARSSSSSSSSSDSASDQHIEVSSEVADSDNVDLDAPEAGY</sequence>
<feature type="domain" description="SIS" evidence="10">
    <location>
        <begin position="374"/>
        <end position="518"/>
    </location>
</feature>
<dbReference type="InterPro" id="IPR046348">
    <property type="entry name" value="SIS_dom_sf"/>
</dbReference>
<dbReference type="InterPro" id="IPR035490">
    <property type="entry name" value="GlmS/FrlB_SIS"/>
</dbReference>
<keyword evidence="6" id="KW-0677">Repeat</keyword>